<evidence type="ECO:0008006" key="5">
    <source>
        <dbReference type="Google" id="ProtNLM"/>
    </source>
</evidence>
<evidence type="ECO:0000313" key="1">
    <source>
        <dbReference type="EMBL" id="KAA6364906.1"/>
    </source>
</evidence>
<dbReference type="GO" id="GO:0005634">
    <property type="term" value="C:nucleus"/>
    <property type="evidence" value="ECO:0007669"/>
    <property type="project" value="TreeGrafter"/>
</dbReference>
<protein>
    <recommendedName>
        <fullName evidence="5">Cyclin N-terminal domain-containing protein</fullName>
    </recommendedName>
</protein>
<sequence>MSAQKEDLTGLVVGVAGYLQSICKKAVDKRCAEQEEFKHEPTNIDLRKWVERIYSVSRMSWSGIVQACMLLEKIRKRFPALEFSEVNIRRLFLIAAMITSKVSEDVTYRNRDWVIIGEEKFSLQEVNEMEREMLFLVDYSCNFSREQFEHFVRAMERRYGLAGPCAPVIFAGQRDGVEDQRTLFIEFYGD</sequence>
<dbReference type="GO" id="GO:0019901">
    <property type="term" value="F:protein kinase binding"/>
    <property type="evidence" value="ECO:0007669"/>
    <property type="project" value="InterPro"/>
</dbReference>
<evidence type="ECO:0000313" key="3">
    <source>
        <dbReference type="EMBL" id="KAA6403353.1"/>
    </source>
</evidence>
<dbReference type="InterPro" id="IPR013922">
    <property type="entry name" value="Cyclin_PHO80-like"/>
</dbReference>
<dbReference type="InterPro" id="IPR036915">
    <property type="entry name" value="Cyclin-like_sf"/>
</dbReference>
<dbReference type="EMBL" id="SNRW01000110">
    <property type="protein sequence ID" value="KAA6403353.1"/>
    <property type="molecule type" value="Genomic_DNA"/>
</dbReference>
<dbReference type="SUPFAM" id="SSF47954">
    <property type="entry name" value="Cyclin-like"/>
    <property type="match status" value="1"/>
</dbReference>
<gene>
    <name evidence="2" type="ORF">EZS28_001120</name>
    <name evidence="3" type="ORF">EZS28_001123</name>
    <name evidence="1" type="ORF">EZS28_039567</name>
</gene>
<dbReference type="PANTHER" id="PTHR15615">
    <property type="match status" value="1"/>
</dbReference>
<dbReference type="AlphaFoldDB" id="A0A5J4X7X1"/>
<dbReference type="GO" id="GO:0000307">
    <property type="term" value="C:cyclin-dependent protein kinase holoenzyme complex"/>
    <property type="evidence" value="ECO:0007669"/>
    <property type="project" value="TreeGrafter"/>
</dbReference>
<dbReference type="OrthoDB" id="244495at2759"/>
<evidence type="ECO:0000313" key="4">
    <source>
        <dbReference type="Proteomes" id="UP000324800"/>
    </source>
</evidence>
<dbReference type="EMBL" id="SNRW01021082">
    <property type="protein sequence ID" value="KAA6364906.1"/>
    <property type="molecule type" value="Genomic_DNA"/>
</dbReference>
<name>A0A5J4X7X1_9EUKA</name>
<dbReference type="Proteomes" id="UP000324800">
    <property type="component" value="Unassembled WGS sequence"/>
</dbReference>
<dbReference type="EMBL" id="SNRW01000110">
    <property type="protein sequence ID" value="KAA6403350.1"/>
    <property type="molecule type" value="Genomic_DNA"/>
</dbReference>
<reference evidence="2 4" key="1">
    <citation type="submission" date="2019-03" db="EMBL/GenBank/DDBJ databases">
        <title>Single cell metagenomics reveals metabolic interactions within the superorganism composed of flagellate Streblomastix strix and complex community of Bacteroidetes bacteria on its surface.</title>
        <authorList>
            <person name="Treitli S.C."/>
            <person name="Kolisko M."/>
            <person name="Husnik F."/>
            <person name="Keeling P."/>
            <person name="Hampl V."/>
        </authorList>
    </citation>
    <scope>NUCLEOTIDE SEQUENCE [LARGE SCALE GENOMIC DNA]</scope>
    <source>
        <strain evidence="2">ST1C</strain>
    </source>
</reference>
<accession>A0A5J4X7X1</accession>
<dbReference type="PANTHER" id="PTHR15615:SF108">
    <property type="entry name" value="PROTEIN CNPPD1"/>
    <property type="match status" value="1"/>
</dbReference>
<dbReference type="GO" id="GO:0016538">
    <property type="term" value="F:cyclin-dependent protein serine/threonine kinase regulator activity"/>
    <property type="evidence" value="ECO:0007669"/>
    <property type="project" value="TreeGrafter"/>
</dbReference>
<evidence type="ECO:0000313" key="2">
    <source>
        <dbReference type="EMBL" id="KAA6403350.1"/>
    </source>
</evidence>
<dbReference type="Gene3D" id="1.10.472.10">
    <property type="entry name" value="Cyclin-like"/>
    <property type="match status" value="1"/>
</dbReference>
<dbReference type="Pfam" id="PF08613">
    <property type="entry name" value="Cyclin"/>
    <property type="match status" value="1"/>
</dbReference>
<organism evidence="2 4">
    <name type="scientific">Streblomastix strix</name>
    <dbReference type="NCBI Taxonomy" id="222440"/>
    <lineage>
        <taxon>Eukaryota</taxon>
        <taxon>Metamonada</taxon>
        <taxon>Preaxostyla</taxon>
        <taxon>Oxymonadida</taxon>
        <taxon>Streblomastigidae</taxon>
        <taxon>Streblomastix</taxon>
    </lineage>
</organism>
<comment type="caution">
    <text evidence="2">The sequence shown here is derived from an EMBL/GenBank/DDBJ whole genome shotgun (WGS) entry which is preliminary data.</text>
</comment>
<dbReference type="CDD" id="cd20557">
    <property type="entry name" value="CYCLIN_ScPCL1-like"/>
    <property type="match status" value="1"/>
</dbReference>
<proteinExistence type="predicted"/>